<dbReference type="SUPFAM" id="SSF46689">
    <property type="entry name" value="Homeodomain-like"/>
    <property type="match status" value="2"/>
</dbReference>
<dbReference type="InterPro" id="IPR018060">
    <property type="entry name" value="HTH_AraC"/>
</dbReference>
<proteinExistence type="predicted"/>
<dbReference type="InterPro" id="IPR003313">
    <property type="entry name" value="AraC-bd"/>
</dbReference>
<evidence type="ECO:0000256" key="3">
    <source>
        <dbReference type="ARBA" id="ARBA00023159"/>
    </source>
</evidence>
<dbReference type="AlphaFoldDB" id="A0AA96WWV5"/>
<feature type="domain" description="HTH araC/xylS-type" evidence="5">
    <location>
        <begin position="177"/>
        <end position="274"/>
    </location>
</feature>
<keyword evidence="4" id="KW-0804">Transcription</keyword>
<evidence type="ECO:0000256" key="2">
    <source>
        <dbReference type="ARBA" id="ARBA00023125"/>
    </source>
</evidence>
<reference evidence="6" key="1">
    <citation type="submission" date="2020-05" db="EMBL/GenBank/DDBJ databases">
        <authorList>
            <person name="Zhu T."/>
            <person name="Keshari N."/>
            <person name="Lu X."/>
        </authorList>
    </citation>
    <scope>NUCLEOTIDE SEQUENCE</scope>
    <source>
        <strain evidence="6">NK1-12</strain>
    </source>
</reference>
<dbReference type="InterPro" id="IPR009057">
    <property type="entry name" value="Homeodomain-like_sf"/>
</dbReference>
<accession>A0AA96WWV5</accession>
<dbReference type="SUPFAM" id="SSF51215">
    <property type="entry name" value="Regulatory protein AraC"/>
    <property type="match status" value="1"/>
</dbReference>
<dbReference type="Pfam" id="PF12833">
    <property type="entry name" value="HTH_18"/>
    <property type="match status" value="1"/>
</dbReference>
<dbReference type="PROSITE" id="PS00041">
    <property type="entry name" value="HTH_ARAC_FAMILY_1"/>
    <property type="match status" value="1"/>
</dbReference>
<dbReference type="PANTHER" id="PTHR46796">
    <property type="entry name" value="HTH-TYPE TRANSCRIPTIONAL ACTIVATOR RHAS-RELATED"/>
    <property type="match status" value="1"/>
</dbReference>
<evidence type="ECO:0000259" key="5">
    <source>
        <dbReference type="PROSITE" id="PS01124"/>
    </source>
</evidence>
<dbReference type="Gene3D" id="1.10.10.60">
    <property type="entry name" value="Homeodomain-like"/>
    <property type="match status" value="2"/>
</dbReference>
<dbReference type="InterPro" id="IPR018062">
    <property type="entry name" value="HTH_AraC-typ_CS"/>
</dbReference>
<evidence type="ECO:0000256" key="4">
    <source>
        <dbReference type="ARBA" id="ARBA00023163"/>
    </source>
</evidence>
<dbReference type="InterPro" id="IPR037923">
    <property type="entry name" value="HTH-like"/>
</dbReference>
<gene>
    <name evidence="6" type="ORF">HJG54_23725</name>
</gene>
<sequence length="281" mass="32101">MATQNIAKAWFFQDILLEEYCYAVGSAESLPKHSHEEYQVYIDSGLAREFYFRGIHYSVPIGSLAILHPGEMHAVRDLEDRQTPTILRLMYLPCILVKKVASEIVGHVTSLPFWSDVIFDDSQLIQLALKCHFALRSQASRLEQDTALLSFLSSLILHDTKNFSSLKPIKREHQAIQRVRDFLQDNYAQNVTITDLSQIANLSPYHLNRAFCAEVGIPPHQYQTQIRITHASRLLTQGIAIAEVASATGFTDQSHLTRHFKRLMQVTPGRYRQETAKTYKN</sequence>
<evidence type="ECO:0000313" key="6">
    <source>
        <dbReference type="EMBL" id="WNZ25557.1"/>
    </source>
</evidence>
<keyword evidence="3" id="KW-0010">Activator</keyword>
<evidence type="ECO:0000256" key="1">
    <source>
        <dbReference type="ARBA" id="ARBA00023015"/>
    </source>
</evidence>
<dbReference type="SMART" id="SM00342">
    <property type="entry name" value="HTH_ARAC"/>
    <property type="match status" value="1"/>
</dbReference>
<dbReference type="Pfam" id="PF02311">
    <property type="entry name" value="AraC_binding"/>
    <property type="match status" value="1"/>
</dbReference>
<protein>
    <submittedName>
        <fullName evidence="6">Helix-turn-helix transcriptional regulator</fullName>
    </submittedName>
</protein>
<dbReference type="PROSITE" id="PS01124">
    <property type="entry name" value="HTH_ARAC_FAMILY_2"/>
    <property type="match status" value="1"/>
</dbReference>
<keyword evidence="2" id="KW-0238">DNA-binding</keyword>
<dbReference type="GO" id="GO:0003700">
    <property type="term" value="F:DNA-binding transcription factor activity"/>
    <property type="evidence" value="ECO:0007669"/>
    <property type="project" value="InterPro"/>
</dbReference>
<dbReference type="EMBL" id="CP053586">
    <property type="protein sequence ID" value="WNZ25557.1"/>
    <property type="molecule type" value="Genomic_DNA"/>
</dbReference>
<name>A0AA96WWV5_9CYAN</name>
<keyword evidence="1" id="KW-0805">Transcription regulation</keyword>
<dbReference type="PANTHER" id="PTHR46796:SF2">
    <property type="entry name" value="TRANSCRIPTIONAL REGULATORY PROTEIN"/>
    <property type="match status" value="1"/>
</dbReference>
<organism evidence="6">
    <name type="scientific">Leptolyngbya sp. NK1-12</name>
    <dbReference type="NCBI Taxonomy" id="2547451"/>
    <lineage>
        <taxon>Bacteria</taxon>
        <taxon>Bacillati</taxon>
        <taxon>Cyanobacteriota</taxon>
        <taxon>Cyanophyceae</taxon>
        <taxon>Leptolyngbyales</taxon>
        <taxon>Leptolyngbyaceae</taxon>
        <taxon>Leptolyngbya group</taxon>
        <taxon>Leptolyngbya</taxon>
    </lineage>
</organism>
<dbReference type="InterPro" id="IPR050204">
    <property type="entry name" value="AraC_XylS_family_regulators"/>
</dbReference>
<dbReference type="RefSeq" id="WP_316431711.1">
    <property type="nucleotide sequence ID" value="NZ_CP053586.1"/>
</dbReference>
<dbReference type="GO" id="GO:0043565">
    <property type="term" value="F:sequence-specific DNA binding"/>
    <property type="evidence" value="ECO:0007669"/>
    <property type="project" value="InterPro"/>
</dbReference>